<feature type="domain" description="Enolase C-terminal TIM barrel" evidence="8">
    <location>
        <begin position="376"/>
        <end position="666"/>
    </location>
</feature>
<dbReference type="InterPro" id="IPR036849">
    <property type="entry name" value="Enolase-like_C_sf"/>
</dbReference>
<dbReference type="Pfam" id="PF03952">
    <property type="entry name" value="Enolase_N"/>
    <property type="match status" value="1"/>
</dbReference>
<comment type="cofactor">
    <cofactor evidence="1">
        <name>Mg(2+)</name>
        <dbReference type="ChEBI" id="CHEBI:18420"/>
    </cofactor>
</comment>
<name>A0ABR0R3V4_GOSAR</name>
<gene>
    <name evidence="10" type="ORF">PVK06_002534</name>
</gene>
<evidence type="ECO:0000256" key="6">
    <source>
        <dbReference type="ARBA" id="ARBA00023152"/>
    </source>
</evidence>
<dbReference type="InterPro" id="IPR020810">
    <property type="entry name" value="Enolase_C"/>
</dbReference>
<dbReference type="SUPFAM" id="SSF54826">
    <property type="entry name" value="Enolase N-terminal domain-like"/>
    <property type="match status" value="1"/>
</dbReference>
<dbReference type="InterPro" id="IPR000941">
    <property type="entry name" value="Enolase"/>
</dbReference>
<dbReference type="SMART" id="SM01192">
    <property type="entry name" value="Enolase_C"/>
    <property type="match status" value="1"/>
</dbReference>
<evidence type="ECO:0000256" key="3">
    <source>
        <dbReference type="ARBA" id="ARBA00009604"/>
    </source>
</evidence>
<organism evidence="10 11">
    <name type="scientific">Gossypium arboreum</name>
    <name type="common">Tree cotton</name>
    <name type="synonym">Gossypium nanking</name>
    <dbReference type="NCBI Taxonomy" id="29729"/>
    <lineage>
        <taxon>Eukaryota</taxon>
        <taxon>Viridiplantae</taxon>
        <taxon>Streptophyta</taxon>
        <taxon>Embryophyta</taxon>
        <taxon>Tracheophyta</taxon>
        <taxon>Spermatophyta</taxon>
        <taxon>Magnoliopsida</taxon>
        <taxon>eudicotyledons</taxon>
        <taxon>Gunneridae</taxon>
        <taxon>Pentapetalae</taxon>
        <taxon>rosids</taxon>
        <taxon>malvids</taxon>
        <taxon>Malvales</taxon>
        <taxon>Malvaceae</taxon>
        <taxon>Malvoideae</taxon>
        <taxon>Gossypium</taxon>
    </lineage>
</organism>
<comment type="similarity">
    <text evidence="3">Belongs to the enolase family.</text>
</comment>
<keyword evidence="7" id="KW-0456">Lyase</keyword>
<comment type="pathway">
    <text evidence="2">Carbohydrate degradation; glycolysis; pyruvate from D-glyceraldehyde 3-phosphate: step 4/5.</text>
</comment>
<dbReference type="PROSITE" id="PS00164">
    <property type="entry name" value="ENOLASE"/>
    <property type="match status" value="1"/>
</dbReference>
<evidence type="ECO:0000313" key="11">
    <source>
        <dbReference type="Proteomes" id="UP001358586"/>
    </source>
</evidence>
<dbReference type="InterPro" id="IPR020809">
    <property type="entry name" value="Enolase_CS"/>
</dbReference>
<dbReference type="Gene3D" id="3.20.20.120">
    <property type="entry name" value="Enolase-like C-terminal domain"/>
    <property type="match status" value="1"/>
</dbReference>
<dbReference type="EMBL" id="JARKNE010000001">
    <property type="protein sequence ID" value="KAK5846252.1"/>
    <property type="molecule type" value="Genomic_DNA"/>
</dbReference>
<dbReference type="Proteomes" id="UP001358586">
    <property type="component" value="Chromosome 1"/>
</dbReference>
<evidence type="ECO:0000259" key="9">
    <source>
        <dbReference type="SMART" id="SM01193"/>
    </source>
</evidence>
<evidence type="ECO:0000313" key="10">
    <source>
        <dbReference type="EMBL" id="KAK5846252.1"/>
    </source>
</evidence>
<dbReference type="NCBIfam" id="TIGR01060">
    <property type="entry name" value="eno"/>
    <property type="match status" value="1"/>
</dbReference>
<accession>A0ABR0R3V4</accession>
<feature type="domain" description="Enolase N-terminal" evidence="9">
    <location>
        <begin position="240"/>
        <end position="368"/>
    </location>
</feature>
<evidence type="ECO:0000256" key="7">
    <source>
        <dbReference type="ARBA" id="ARBA00023239"/>
    </source>
</evidence>
<dbReference type="PANTHER" id="PTHR11902:SF42">
    <property type="entry name" value="ENOLASE 1, CHLOROPLASTIC"/>
    <property type="match status" value="1"/>
</dbReference>
<comment type="caution">
    <text evidence="10">The sequence shown here is derived from an EMBL/GenBank/DDBJ whole genome shotgun (WGS) entry which is preliminary data.</text>
</comment>
<dbReference type="SMART" id="SM01193">
    <property type="entry name" value="Enolase_N"/>
    <property type="match status" value="1"/>
</dbReference>
<dbReference type="InterPro" id="IPR021788">
    <property type="entry name" value="CPP1-like"/>
</dbReference>
<keyword evidence="5" id="KW-0460">Magnesium</keyword>
<reference evidence="10 11" key="1">
    <citation type="submission" date="2023-03" db="EMBL/GenBank/DDBJ databases">
        <title>WGS of Gossypium arboreum.</title>
        <authorList>
            <person name="Yu D."/>
        </authorList>
    </citation>
    <scope>NUCLEOTIDE SEQUENCE [LARGE SCALE GENOMIC DNA]</scope>
    <source>
        <tissue evidence="10">Leaf</tissue>
    </source>
</reference>
<dbReference type="InterPro" id="IPR020811">
    <property type="entry name" value="Enolase_N"/>
</dbReference>
<keyword evidence="6" id="KW-0324">Glycolysis</keyword>
<dbReference type="InterPro" id="IPR029017">
    <property type="entry name" value="Enolase-like_N"/>
</dbReference>
<evidence type="ECO:0000256" key="1">
    <source>
        <dbReference type="ARBA" id="ARBA00001946"/>
    </source>
</evidence>
<dbReference type="SUPFAM" id="SSF51604">
    <property type="entry name" value="Enolase C-terminal domain-like"/>
    <property type="match status" value="1"/>
</dbReference>
<protein>
    <recommendedName>
        <fullName evidence="4">phosphopyruvate hydratase</fullName>
        <ecNumber evidence="4">4.2.1.11</ecNumber>
    </recommendedName>
</protein>
<dbReference type="Gene3D" id="3.30.390.10">
    <property type="entry name" value="Enolase-like, N-terminal domain"/>
    <property type="match status" value="1"/>
</dbReference>
<dbReference type="Pfam" id="PF11833">
    <property type="entry name" value="CPP1-like"/>
    <property type="match status" value="1"/>
</dbReference>
<sequence>MSSSSLSNPALSTPFICHNLRLNQNTKDGINCFPSLRRHRVPRCAVDMPYGGNAPTFPRIRVWDPYKRLGISPYASEEEIWSARNFLLEQYAGHERSEESIEAAFEKLLMASFQHRKKTKINLKSRLKKKVEESPPWIKNLLNFVELPPMEVIFRRLFLFAFMGGWSIMNSSEGGPAFQVAVSLAACIYFLNEKTKSLGRAFVIGSNSPNMDTGIVDFTGGCSLASAPSVAVTASKECKVKSVKARQIIDSRGNPTVEVDLITDGLYRSAVPSGASTGIYEALELRDGDKSVYGGKGVLFAVQNINEILGPKLIGIDVRNQADVDAVMLEIDGTPNKSKLGANAILGVSLSVCRAGAGAKGMPLYKHIQELSRTKELVMPVPAFNVINGGSHAGNNLAMQEFMILPVGAASFAEALRMGSEVYHTLKGIIKAKYGQDACNVGDEGGFAPNVQDNREGLVLLMDAIEKAGYTGKIKIGMDVAASEFYTKDGKYDLNFKKQPNDGAHVRSPQSLGELYQEFVKDFPIVSIEDPFDQDDWSSWASLQSSVNIQLVGDDLLVTNPKRISEAIQKKACNALLLKVNQIGTVTESIQAALDSKAAGWGVMVSHRSGETEDNFIADLSVGLASGQIKTGAPCRSERLAKYNQLLRIEEELGNVRYAGPVDWVLFTCERGRGTTACVLERLDRTVVNDAWAYHKLFNLESVYWRHRSKIFWMHYGESILKFFHAQALKRRAVNHILVLVDDIDFDDLPSMVSGFDNDSLLAIFRQEKFWQAVFEMLPD</sequence>
<evidence type="ECO:0000259" key="8">
    <source>
        <dbReference type="SMART" id="SM01192"/>
    </source>
</evidence>
<evidence type="ECO:0000256" key="4">
    <source>
        <dbReference type="ARBA" id="ARBA00012058"/>
    </source>
</evidence>
<dbReference type="PANTHER" id="PTHR11902">
    <property type="entry name" value="ENOLASE"/>
    <property type="match status" value="1"/>
</dbReference>
<dbReference type="SFLD" id="SFLDS00001">
    <property type="entry name" value="Enolase"/>
    <property type="match status" value="1"/>
</dbReference>
<evidence type="ECO:0000256" key="2">
    <source>
        <dbReference type="ARBA" id="ARBA00005031"/>
    </source>
</evidence>
<evidence type="ECO:0000256" key="5">
    <source>
        <dbReference type="ARBA" id="ARBA00022842"/>
    </source>
</evidence>
<keyword evidence="11" id="KW-1185">Reference proteome</keyword>
<dbReference type="HAMAP" id="MF_00318">
    <property type="entry name" value="Enolase"/>
    <property type="match status" value="1"/>
</dbReference>
<dbReference type="Pfam" id="PF00113">
    <property type="entry name" value="Enolase_C"/>
    <property type="match status" value="1"/>
</dbReference>
<dbReference type="PRINTS" id="PR00148">
    <property type="entry name" value="ENOLASE"/>
</dbReference>
<dbReference type="SFLD" id="SFLDF00002">
    <property type="entry name" value="enolase"/>
    <property type="match status" value="1"/>
</dbReference>
<proteinExistence type="inferred from homology"/>
<dbReference type="EC" id="4.2.1.11" evidence="4"/>
<dbReference type="CDD" id="cd03313">
    <property type="entry name" value="enolase"/>
    <property type="match status" value="1"/>
</dbReference>
<dbReference type="SFLD" id="SFLDG00178">
    <property type="entry name" value="enolase"/>
    <property type="match status" value="1"/>
</dbReference>